<evidence type="ECO:0000256" key="1">
    <source>
        <dbReference type="SAM" id="MobiDB-lite"/>
    </source>
</evidence>
<feature type="region of interest" description="Disordered" evidence="1">
    <location>
        <begin position="1"/>
        <end position="21"/>
    </location>
</feature>
<sequence length="86" mass="10035">MPSVGFKTSPQIPFTPPVQNGSPQIFLNIPPQNGANLQRSRNKYKFKMTFTKINEKVNFCYFSNRPCEKKQLDDAFLNTIFQPRRH</sequence>
<dbReference type="Proteomes" id="UP001054945">
    <property type="component" value="Unassembled WGS sequence"/>
</dbReference>
<gene>
    <name evidence="2" type="ORF">CEXT_180881</name>
</gene>
<comment type="caution">
    <text evidence="2">The sequence shown here is derived from an EMBL/GenBank/DDBJ whole genome shotgun (WGS) entry which is preliminary data.</text>
</comment>
<reference evidence="2 3" key="1">
    <citation type="submission" date="2021-06" db="EMBL/GenBank/DDBJ databases">
        <title>Caerostris extrusa draft genome.</title>
        <authorList>
            <person name="Kono N."/>
            <person name="Arakawa K."/>
        </authorList>
    </citation>
    <scope>NUCLEOTIDE SEQUENCE [LARGE SCALE GENOMIC DNA]</scope>
</reference>
<organism evidence="2 3">
    <name type="scientific">Caerostris extrusa</name>
    <name type="common">Bark spider</name>
    <name type="synonym">Caerostris bankana</name>
    <dbReference type="NCBI Taxonomy" id="172846"/>
    <lineage>
        <taxon>Eukaryota</taxon>
        <taxon>Metazoa</taxon>
        <taxon>Ecdysozoa</taxon>
        <taxon>Arthropoda</taxon>
        <taxon>Chelicerata</taxon>
        <taxon>Arachnida</taxon>
        <taxon>Araneae</taxon>
        <taxon>Araneomorphae</taxon>
        <taxon>Entelegynae</taxon>
        <taxon>Araneoidea</taxon>
        <taxon>Araneidae</taxon>
        <taxon>Caerostris</taxon>
    </lineage>
</organism>
<dbReference type="AlphaFoldDB" id="A0AAV4X8Z7"/>
<proteinExistence type="predicted"/>
<accession>A0AAV4X8Z7</accession>
<protein>
    <submittedName>
        <fullName evidence="2">Uncharacterized protein</fullName>
    </submittedName>
</protein>
<keyword evidence="3" id="KW-1185">Reference proteome</keyword>
<name>A0AAV4X8Z7_CAEEX</name>
<evidence type="ECO:0000313" key="3">
    <source>
        <dbReference type="Proteomes" id="UP001054945"/>
    </source>
</evidence>
<dbReference type="EMBL" id="BPLR01000007">
    <property type="protein sequence ID" value="GIY91391.1"/>
    <property type="molecule type" value="Genomic_DNA"/>
</dbReference>
<evidence type="ECO:0000313" key="2">
    <source>
        <dbReference type="EMBL" id="GIY91391.1"/>
    </source>
</evidence>